<dbReference type="OrthoDB" id="2189687at2"/>
<proteinExistence type="predicted"/>
<dbReference type="HOGENOM" id="CLU_151843_1_1_9"/>
<dbReference type="EMBL" id="JXLH01000014">
    <property type="protein sequence ID" value="KJY58277.1"/>
    <property type="molecule type" value="Genomic_DNA"/>
</dbReference>
<evidence type="ECO:0008006" key="3">
    <source>
        <dbReference type="Google" id="ProtNLM"/>
    </source>
</evidence>
<name>A0A0F4LHE1_9LACO</name>
<dbReference type="STRING" id="1218506.JF75_09210"/>
<evidence type="ECO:0000313" key="1">
    <source>
        <dbReference type="EMBL" id="KJY58277.1"/>
    </source>
</evidence>
<protein>
    <recommendedName>
        <fullName evidence="3">Reductase</fullName>
    </recommendedName>
</protein>
<accession>A0A0F4LHE1</accession>
<gene>
    <name evidence="1" type="ORF">JF75_09210</name>
</gene>
<dbReference type="Proteomes" id="UP000033612">
    <property type="component" value="Unassembled WGS sequence"/>
</dbReference>
<organism evidence="1 2">
    <name type="scientific">Lactobacillus kimbladii</name>
    <dbReference type="NCBI Taxonomy" id="1218506"/>
    <lineage>
        <taxon>Bacteria</taxon>
        <taxon>Bacillati</taxon>
        <taxon>Bacillota</taxon>
        <taxon>Bacilli</taxon>
        <taxon>Lactobacillales</taxon>
        <taxon>Lactobacillaceae</taxon>
        <taxon>Lactobacillus</taxon>
    </lineage>
</organism>
<keyword evidence="2" id="KW-1185">Reference proteome</keyword>
<evidence type="ECO:0000313" key="2">
    <source>
        <dbReference type="Proteomes" id="UP000033612"/>
    </source>
</evidence>
<reference evidence="1 2" key="1">
    <citation type="submission" date="2015-01" db="EMBL/GenBank/DDBJ databases">
        <title>Comparative genomics of the lactic acid bacteria isolated from the honey bee gut.</title>
        <authorList>
            <person name="Ellegaard K.M."/>
            <person name="Tamarit D."/>
            <person name="Javelind E."/>
            <person name="Olofsson T."/>
            <person name="Andersson S.G."/>
            <person name="Vasquez A."/>
        </authorList>
    </citation>
    <scope>NUCLEOTIDE SEQUENCE [LARGE SCALE GENOMIC DNA]</scope>
    <source>
        <strain evidence="1 2">Hma2</strain>
    </source>
</reference>
<dbReference type="AlphaFoldDB" id="A0A0F4LHE1"/>
<dbReference type="PATRIC" id="fig|1218506.3.peg.980"/>
<dbReference type="RefSeq" id="WP_046332067.1">
    <property type="nucleotide sequence ID" value="NZ_CAMLLZ010000003.1"/>
</dbReference>
<comment type="caution">
    <text evidence="1">The sequence shown here is derived from an EMBL/GenBank/DDBJ whole genome shotgun (WGS) entry which is preliminary data.</text>
</comment>
<sequence length="120" mass="13859">MLIECKNDKEKVAMGLLSYLPDFKNLANLKDEIQLNKNSTEFCLYLYRSKAPNFIGVIGTQISKHFVIIRYLSFAPDYRQAKYEARAVQELAQNSPSKVITAVPEYIYLIKYLKKGTKNE</sequence>